<dbReference type="PANTHER" id="PTHR23021">
    <property type="entry name" value="SERPENTINE RECEPTOR, CLASS T"/>
    <property type="match status" value="1"/>
</dbReference>
<proteinExistence type="predicted"/>
<dbReference type="Pfam" id="PF10321">
    <property type="entry name" value="7TM_GPCR_Srt"/>
    <property type="match status" value="1"/>
</dbReference>
<evidence type="ECO:0000313" key="2">
    <source>
        <dbReference type="EMBL" id="GMS80600.1"/>
    </source>
</evidence>
<evidence type="ECO:0008006" key="4">
    <source>
        <dbReference type="Google" id="ProtNLM"/>
    </source>
</evidence>
<gene>
    <name evidence="2" type="ORF">PENTCL1PPCAC_2775</name>
</gene>
<dbReference type="InterPro" id="IPR019425">
    <property type="entry name" value="7TM_GPCR_serpentine_rcpt_Srt"/>
</dbReference>
<feature type="non-terminal residue" evidence="2">
    <location>
        <position position="189"/>
    </location>
</feature>
<feature type="transmembrane region" description="Helical" evidence="1">
    <location>
        <begin position="12"/>
        <end position="35"/>
    </location>
</feature>
<name>A0AAV5SCL6_9BILA</name>
<protein>
    <recommendedName>
        <fullName evidence="4">G protein-coupled receptor</fullName>
    </recommendedName>
</protein>
<keyword evidence="3" id="KW-1185">Reference proteome</keyword>
<keyword evidence="1" id="KW-0472">Membrane</keyword>
<dbReference type="AlphaFoldDB" id="A0AAV5SCL6"/>
<dbReference type="EMBL" id="BTSX01000001">
    <property type="protein sequence ID" value="GMS80600.1"/>
    <property type="molecule type" value="Genomic_DNA"/>
</dbReference>
<feature type="non-terminal residue" evidence="2">
    <location>
        <position position="1"/>
    </location>
</feature>
<accession>A0AAV5SCL6</accession>
<feature type="transmembrane region" description="Helical" evidence="1">
    <location>
        <begin position="107"/>
        <end position="126"/>
    </location>
</feature>
<sequence length="189" mass="21608">LEGDVFCSRPVLIWITGALGLGSWCGGCISCLLLVTNRIFELLNWNSHRTARPWIFQLIILVYFLFFALFTPPFLASSTYKAMYFDPFIDQHWDNFYVNWLHTANNVLIVLLSALLYIFFCAALRFRQSAMSSDVSSAVMAANRSIFMQASIICGLDVFASLVYVYMNFFESPPELRQIGQITWQLSHG</sequence>
<comment type="caution">
    <text evidence="2">The sequence shown here is derived from an EMBL/GenBank/DDBJ whole genome shotgun (WGS) entry which is preliminary data.</text>
</comment>
<feature type="transmembrane region" description="Helical" evidence="1">
    <location>
        <begin position="55"/>
        <end position="75"/>
    </location>
</feature>
<reference evidence="2" key="1">
    <citation type="submission" date="2023-10" db="EMBL/GenBank/DDBJ databases">
        <title>Genome assembly of Pristionchus species.</title>
        <authorList>
            <person name="Yoshida K."/>
            <person name="Sommer R.J."/>
        </authorList>
    </citation>
    <scope>NUCLEOTIDE SEQUENCE</scope>
    <source>
        <strain evidence="2">RS0144</strain>
    </source>
</reference>
<dbReference type="Proteomes" id="UP001432027">
    <property type="component" value="Unassembled WGS sequence"/>
</dbReference>
<keyword evidence="1" id="KW-0812">Transmembrane</keyword>
<feature type="transmembrane region" description="Helical" evidence="1">
    <location>
        <begin position="146"/>
        <end position="167"/>
    </location>
</feature>
<evidence type="ECO:0000313" key="3">
    <source>
        <dbReference type="Proteomes" id="UP001432027"/>
    </source>
</evidence>
<dbReference type="PANTHER" id="PTHR23021:SF11">
    <property type="entry name" value="SERPENTINE RECEPTOR, CLASS T"/>
    <property type="match status" value="1"/>
</dbReference>
<evidence type="ECO:0000256" key="1">
    <source>
        <dbReference type="SAM" id="Phobius"/>
    </source>
</evidence>
<organism evidence="2 3">
    <name type="scientific">Pristionchus entomophagus</name>
    <dbReference type="NCBI Taxonomy" id="358040"/>
    <lineage>
        <taxon>Eukaryota</taxon>
        <taxon>Metazoa</taxon>
        <taxon>Ecdysozoa</taxon>
        <taxon>Nematoda</taxon>
        <taxon>Chromadorea</taxon>
        <taxon>Rhabditida</taxon>
        <taxon>Rhabditina</taxon>
        <taxon>Diplogasteromorpha</taxon>
        <taxon>Diplogasteroidea</taxon>
        <taxon>Neodiplogasteridae</taxon>
        <taxon>Pristionchus</taxon>
    </lineage>
</organism>
<dbReference type="SUPFAM" id="SSF81321">
    <property type="entry name" value="Family A G protein-coupled receptor-like"/>
    <property type="match status" value="1"/>
</dbReference>
<keyword evidence="1" id="KW-1133">Transmembrane helix</keyword>